<reference evidence="1" key="1">
    <citation type="journal article" date="2015" name="Nature">
        <title>Complex archaea that bridge the gap between prokaryotes and eukaryotes.</title>
        <authorList>
            <person name="Spang A."/>
            <person name="Saw J.H."/>
            <person name="Jorgensen S.L."/>
            <person name="Zaremba-Niedzwiedzka K."/>
            <person name="Martijn J."/>
            <person name="Lind A.E."/>
            <person name="van Eijk R."/>
            <person name="Schleper C."/>
            <person name="Guy L."/>
            <person name="Ettema T.J."/>
        </authorList>
    </citation>
    <scope>NUCLEOTIDE SEQUENCE</scope>
</reference>
<name>A0A0F9A3B2_9ZZZZ</name>
<feature type="non-terminal residue" evidence="1">
    <location>
        <position position="64"/>
    </location>
</feature>
<gene>
    <name evidence="1" type="ORF">LCGC14_2897390</name>
</gene>
<comment type="caution">
    <text evidence="1">The sequence shown here is derived from an EMBL/GenBank/DDBJ whole genome shotgun (WGS) entry which is preliminary data.</text>
</comment>
<dbReference type="AlphaFoldDB" id="A0A0F9A3B2"/>
<dbReference type="EMBL" id="LAZR01056950">
    <property type="protein sequence ID" value="KKK73084.1"/>
    <property type="molecule type" value="Genomic_DNA"/>
</dbReference>
<organism evidence="1">
    <name type="scientific">marine sediment metagenome</name>
    <dbReference type="NCBI Taxonomy" id="412755"/>
    <lineage>
        <taxon>unclassified sequences</taxon>
        <taxon>metagenomes</taxon>
        <taxon>ecological metagenomes</taxon>
    </lineage>
</organism>
<protein>
    <submittedName>
        <fullName evidence="1">Uncharacterized protein</fullName>
    </submittedName>
</protein>
<proteinExistence type="predicted"/>
<sequence>MKNIWLKLVVIICIGTIAAEGFGFDYPGDDSIGKATIPQAGTSGLIRKPQINYGAIGDLVVTGS</sequence>
<accession>A0A0F9A3B2</accession>
<evidence type="ECO:0000313" key="1">
    <source>
        <dbReference type="EMBL" id="KKK73084.1"/>
    </source>
</evidence>